<sequence>MSNGSSSQSRTEQPTSKKLRDARKQGDVWHSKDVGATASIVLAQVLFALGGTSLVERLGAMLTRTAGASFNALDDTATLLAWTRDLLTEAACICAAVALLMAALAALTGWLQAGAVFSLEPVMPRLSRLNPVEGAKRLFALRNLVGLVKLAVICIALAAVLWWVAHATLPALVRAQWLPVGGLLPLAGKIIGQMAWMVTLAFVAMSVFDIWFQRMEYLKRHKMTKDEVRREAREMEGSPEMRGMRRRLHHELGMGNMLENVRKANVVVVNPTHIAVALYYEAGVTDLPLVVAKGEGHIAQAIRDIAQEEGIPIMRNVKLARGLHAAVQLNTHIPDEFLEPVAEVLRWVRDFHGRLGEGNE</sequence>
<dbReference type="Proteomes" id="UP000472320">
    <property type="component" value="Unassembled WGS sequence"/>
</dbReference>
<dbReference type="InterPro" id="IPR029025">
    <property type="entry name" value="T3SS_substrate_exporter_C"/>
</dbReference>
<dbReference type="SUPFAM" id="SSF160544">
    <property type="entry name" value="EscU C-terminal domain-like"/>
    <property type="match status" value="1"/>
</dbReference>
<evidence type="ECO:0000256" key="2">
    <source>
        <dbReference type="SAM" id="MobiDB-lite"/>
    </source>
</evidence>
<keyword evidence="5" id="KW-1185">Reference proteome</keyword>
<dbReference type="Pfam" id="PF01312">
    <property type="entry name" value="Bac_export_2"/>
    <property type="match status" value="1"/>
</dbReference>
<evidence type="ECO:0000256" key="1">
    <source>
        <dbReference type="ARBA" id="ARBA00010690"/>
    </source>
</evidence>
<organism evidence="4 5">
    <name type="scientific">Massilia eburnea</name>
    <dbReference type="NCBI Taxonomy" id="1776165"/>
    <lineage>
        <taxon>Bacteria</taxon>
        <taxon>Pseudomonadati</taxon>
        <taxon>Pseudomonadota</taxon>
        <taxon>Betaproteobacteria</taxon>
        <taxon>Burkholderiales</taxon>
        <taxon>Oxalobacteraceae</taxon>
        <taxon>Telluria group</taxon>
        <taxon>Massilia</taxon>
    </lineage>
</organism>
<feature type="transmembrane region" description="Helical" evidence="3">
    <location>
        <begin position="190"/>
        <end position="212"/>
    </location>
</feature>
<dbReference type="EMBL" id="WNKX01000015">
    <property type="protein sequence ID" value="MTW12637.1"/>
    <property type="molecule type" value="Genomic_DNA"/>
</dbReference>
<feature type="region of interest" description="Disordered" evidence="2">
    <location>
        <begin position="1"/>
        <end position="26"/>
    </location>
</feature>
<feature type="compositionally biased region" description="Polar residues" evidence="2">
    <location>
        <begin position="1"/>
        <end position="16"/>
    </location>
</feature>
<reference evidence="4 5" key="1">
    <citation type="submission" date="2019-11" db="EMBL/GenBank/DDBJ databases">
        <title>Type strains purchased from KCTC, JCM and DSMZ.</title>
        <authorList>
            <person name="Lu H."/>
        </authorList>
    </citation>
    <scope>NUCLEOTIDE SEQUENCE [LARGE SCALE GENOMIC DNA]</scope>
    <source>
        <strain evidence="4 5">JCM 31587</strain>
    </source>
</reference>
<dbReference type="RefSeq" id="WP_155455566.1">
    <property type="nucleotide sequence ID" value="NZ_WNKX01000015.1"/>
</dbReference>
<comment type="similarity">
    <text evidence="1">Belongs to the type III secretion exporter family.</text>
</comment>
<evidence type="ECO:0000313" key="4">
    <source>
        <dbReference type="EMBL" id="MTW12637.1"/>
    </source>
</evidence>
<dbReference type="AlphaFoldDB" id="A0A6L6QL33"/>
<accession>A0A6L6QL33</accession>
<feature type="transmembrane region" description="Helical" evidence="3">
    <location>
        <begin position="140"/>
        <end position="165"/>
    </location>
</feature>
<dbReference type="PANTHER" id="PTHR30531">
    <property type="entry name" value="FLAGELLAR BIOSYNTHETIC PROTEIN FLHB"/>
    <property type="match status" value="1"/>
</dbReference>
<dbReference type="PANTHER" id="PTHR30531:SF14">
    <property type="entry name" value="SURFACE PRESENTATION OF ANTIGENS PROTEIN SPAS"/>
    <property type="match status" value="1"/>
</dbReference>
<dbReference type="InterPro" id="IPR006135">
    <property type="entry name" value="T3SS_substrate_exporter"/>
</dbReference>
<protein>
    <submittedName>
        <fullName evidence="4">EscU/YscU/HrcU family type III secretion system export apparatus switch protein</fullName>
    </submittedName>
</protein>
<gene>
    <name evidence="4" type="ORF">GM658_18670</name>
</gene>
<dbReference type="Gene3D" id="3.40.1690.10">
    <property type="entry name" value="secretion proteins EscU"/>
    <property type="match status" value="1"/>
</dbReference>
<name>A0A6L6QL33_9BURK</name>
<dbReference type="PRINTS" id="PR00950">
    <property type="entry name" value="TYPE3IMSPROT"/>
</dbReference>
<comment type="caution">
    <text evidence="4">The sequence shown here is derived from an EMBL/GenBank/DDBJ whole genome shotgun (WGS) entry which is preliminary data.</text>
</comment>
<proteinExistence type="inferred from homology"/>
<keyword evidence="3" id="KW-0812">Transmembrane</keyword>
<dbReference type="GO" id="GO:0005886">
    <property type="term" value="C:plasma membrane"/>
    <property type="evidence" value="ECO:0007669"/>
    <property type="project" value="TreeGrafter"/>
</dbReference>
<dbReference type="GO" id="GO:0009306">
    <property type="term" value="P:protein secretion"/>
    <property type="evidence" value="ECO:0007669"/>
    <property type="project" value="InterPro"/>
</dbReference>
<keyword evidence="3" id="KW-0472">Membrane</keyword>
<dbReference type="OrthoDB" id="9807950at2"/>
<feature type="transmembrane region" description="Helical" evidence="3">
    <location>
        <begin position="34"/>
        <end position="55"/>
    </location>
</feature>
<keyword evidence="3" id="KW-1133">Transmembrane helix</keyword>
<evidence type="ECO:0000256" key="3">
    <source>
        <dbReference type="SAM" id="Phobius"/>
    </source>
</evidence>
<evidence type="ECO:0000313" key="5">
    <source>
        <dbReference type="Proteomes" id="UP000472320"/>
    </source>
</evidence>